<protein>
    <submittedName>
        <fullName evidence="1">Uncharacterized protein</fullName>
    </submittedName>
</protein>
<dbReference type="Proteomes" id="UP000821853">
    <property type="component" value="Chromosome 1"/>
</dbReference>
<evidence type="ECO:0000313" key="2">
    <source>
        <dbReference type="Proteomes" id="UP000821853"/>
    </source>
</evidence>
<dbReference type="AlphaFoldDB" id="A0A9J6F9B4"/>
<proteinExistence type="predicted"/>
<reference evidence="1 2" key="1">
    <citation type="journal article" date="2020" name="Cell">
        <title>Large-Scale Comparative Analyses of Tick Genomes Elucidate Their Genetic Diversity and Vector Capacities.</title>
        <authorList>
            <consortium name="Tick Genome and Microbiome Consortium (TIGMIC)"/>
            <person name="Jia N."/>
            <person name="Wang J."/>
            <person name="Shi W."/>
            <person name="Du L."/>
            <person name="Sun Y."/>
            <person name="Zhan W."/>
            <person name="Jiang J.F."/>
            <person name="Wang Q."/>
            <person name="Zhang B."/>
            <person name="Ji P."/>
            <person name="Bell-Sakyi L."/>
            <person name="Cui X.M."/>
            <person name="Yuan T.T."/>
            <person name="Jiang B.G."/>
            <person name="Yang W.F."/>
            <person name="Lam T.T."/>
            <person name="Chang Q.C."/>
            <person name="Ding S.J."/>
            <person name="Wang X.J."/>
            <person name="Zhu J.G."/>
            <person name="Ruan X.D."/>
            <person name="Zhao L."/>
            <person name="Wei J.T."/>
            <person name="Ye R.Z."/>
            <person name="Que T.C."/>
            <person name="Du C.H."/>
            <person name="Zhou Y.H."/>
            <person name="Cheng J.X."/>
            <person name="Dai P.F."/>
            <person name="Guo W.B."/>
            <person name="Han X.H."/>
            <person name="Huang E.J."/>
            <person name="Li L.F."/>
            <person name="Wei W."/>
            <person name="Gao Y.C."/>
            <person name="Liu J.Z."/>
            <person name="Shao H.Z."/>
            <person name="Wang X."/>
            <person name="Wang C.C."/>
            <person name="Yang T.C."/>
            <person name="Huo Q.B."/>
            <person name="Li W."/>
            <person name="Chen H.Y."/>
            <person name="Chen S.E."/>
            <person name="Zhou L.G."/>
            <person name="Ni X.B."/>
            <person name="Tian J.H."/>
            <person name="Sheng Y."/>
            <person name="Liu T."/>
            <person name="Pan Y.S."/>
            <person name="Xia L.Y."/>
            <person name="Li J."/>
            <person name="Zhao F."/>
            <person name="Cao W.C."/>
        </authorList>
    </citation>
    <scope>NUCLEOTIDE SEQUENCE [LARGE SCALE GENOMIC DNA]</scope>
    <source>
        <strain evidence="1">HaeL-2018</strain>
    </source>
</reference>
<dbReference type="EMBL" id="JABSTR010000001">
    <property type="protein sequence ID" value="KAH9359554.1"/>
    <property type="molecule type" value="Genomic_DNA"/>
</dbReference>
<accession>A0A9J6F9B4</accession>
<dbReference type="OrthoDB" id="6767782at2759"/>
<name>A0A9J6F9B4_HAELO</name>
<dbReference type="VEuPathDB" id="VectorBase:HLOH_040477"/>
<evidence type="ECO:0000313" key="1">
    <source>
        <dbReference type="EMBL" id="KAH9359554.1"/>
    </source>
</evidence>
<keyword evidence="2" id="KW-1185">Reference proteome</keyword>
<organism evidence="1 2">
    <name type="scientific">Haemaphysalis longicornis</name>
    <name type="common">Bush tick</name>
    <dbReference type="NCBI Taxonomy" id="44386"/>
    <lineage>
        <taxon>Eukaryota</taxon>
        <taxon>Metazoa</taxon>
        <taxon>Ecdysozoa</taxon>
        <taxon>Arthropoda</taxon>
        <taxon>Chelicerata</taxon>
        <taxon>Arachnida</taxon>
        <taxon>Acari</taxon>
        <taxon>Parasitiformes</taxon>
        <taxon>Ixodida</taxon>
        <taxon>Ixodoidea</taxon>
        <taxon>Ixodidae</taxon>
        <taxon>Haemaphysalinae</taxon>
        <taxon>Haemaphysalis</taxon>
    </lineage>
</organism>
<gene>
    <name evidence="1" type="ORF">HPB48_008014</name>
</gene>
<comment type="caution">
    <text evidence="1">The sequence shown here is derived from an EMBL/GenBank/DDBJ whole genome shotgun (WGS) entry which is preliminary data.</text>
</comment>
<sequence>MPYIHGVSPRLRKVVGRAGVRLAFSAPNKLSKMGARVNDGSPSHKDCDINHVRPFTMYRAGVVYSIP</sequence>